<dbReference type="SUPFAM" id="SSF47240">
    <property type="entry name" value="Ferritin-like"/>
    <property type="match status" value="1"/>
</dbReference>
<evidence type="ECO:0000256" key="2">
    <source>
        <dbReference type="ARBA" id="ARBA00022434"/>
    </source>
</evidence>
<name>J9D3E2_EDHAE</name>
<dbReference type="InterPro" id="IPR008331">
    <property type="entry name" value="Ferritin_DPS_dom"/>
</dbReference>
<evidence type="ECO:0000256" key="6">
    <source>
        <dbReference type="RuleBase" id="RU361145"/>
    </source>
</evidence>
<gene>
    <name evidence="8" type="ORF">EDEG_03203</name>
</gene>
<dbReference type="Gene3D" id="1.20.1260.10">
    <property type="match status" value="1"/>
</dbReference>
<comment type="similarity">
    <text evidence="1 6">Belongs to the ferritin family.</text>
</comment>
<dbReference type="InterPro" id="IPR012347">
    <property type="entry name" value="Ferritin-like"/>
</dbReference>
<protein>
    <recommendedName>
        <fullName evidence="6">Ferritin</fullName>
        <ecNumber evidence="6">1.16.3.1</ecNumber>
    </recommendedName>
</protein>
<dbReference type="GO" id="GO:0006879">
    <property type="term" value="P:intracellular iron ion homeostasis"/>
    <property type="evidence" value="ECO:0007669"/>
    <property type="project" value="UniProtKB-KW"/>
</dbReference>
<dbReference type="STRING" id="1003232.J9D3E2"/>
<dbReference type="PROSITE" id="PS50905">
    <property type="entry name" value="FERRITIN_LIKE"/>
    <property type="match status" value="1"/>
</dbReference>
<feature type="binding site" evidence="5">
    <location>
        <position position="58"/>
    </location>
    <ligand>
        <name>Fe cation</name>
        <dbReference type="ChEBI" id="CHEBI:24875"/>
        <label>1</label>
    </ligand>
</feature>
<evidence type="ECO:0000259" key="7">
    <source>
        <dbReference type="PROSITE" id="PS50905"/>
    </source>
</evidence>
<dbReference type="OrthoDB" id="186462at2759"/>
<evidence type="ECO:0000256" key="3">
    <source>
        <dbReference type="ARBA" id="ARBA00022723"/>
    </source>
</evidence>
<keyword evidence="6" id="KW-0560">Oxidoreductase</keyword>
<accession>J9D3E2</accession>
<dbReference type="GO" id="GO:0008199">
    <property type="term" value="F:ferric iron binding"/>
    <property type="evidence" value="ECO:0007669"/>
    <property type="project" value="InterPro"/>
</dbReference>
<evidence type="ECO:0000313" key="8">
    <source>
        <dbReference type="EMBL" id="EJW02366.1"/>
    </source>
</evidence>
<feature type="domain" description="Ferritin-like diiron" evidence="7">
    <location>
        <begin position="3"/>
        <end position="152"/>
    </location>
</feature>
<dbReference type="HOGENOM" id="CLU_065681_4_2_1"/>
<comment type="catalytic activity">
    <reaction evidence="6">
        <text>4 Fe(2+) + O2 + 4 H(+) = 4 Fe(3+) + 2 H2O</text>
        <dbReference type="Rhea" id="RHEA:11148"/>
        <dbReference type="ChEBI" id="CHEBI:15377"/>
        <dbReference type="ChEBI" id="CHEBI:15378"/>
        <dbReference type="ChEBI" id="CHEBI:15379"/>
        <dbReference type="ChEBI" id="CHEBI:29033"/>
        <dbReference type="ChEBI" id="CHEBI:29034"/>
        <dbReference type="EC" id="1.16.3.1"/>
    </reaction>
</comment>
<dbReference type="GO" id="GO:0008198">
    <property type="term" value="F:ferrous iron binding"/>
    <property type="evidence" value="ECO:0007669"/>
    <property type="project" value="TreeGrafter"/>
</dbReference>
<reference evidence="9" key="2">
    <citation type="submission" date="2015-07" db="EMBL/GenBank/DDBJ databases">
        <title>Contrasting host-pathogen interactions and genome evolution in two generalist and specialist microsporidian pathogens of mosquitoes.</title>
        <authorList>
            <consortium name="The Broad Institute Genomics Platform"/>
            <consortium name="The Broad Institute Genome Sequencing Center for Infectious Disease"/>
            <person name="Cuomo C.A."/>
            <person name="Sanscrainte N.D."/>
            <person name="Goldberg J.M."/>
            <person name="Heiman D."/>
            <person name="Young S."/>
            <person name="Zeng Q."/>
            <person name="Becnel J.J."/>
            <person name="Birren B.W."/>
        </authorList>
    </citation>
    <scope>NUCLEOTIDE SEQUENCE [LARGE SCALE GENOMIC DNA]</scope>
    <source>
        <strain evidence="9">USNM 41457</strain>
    </source>
</reference>
<sequence length="176" mass="20686">MNNEWQKKASELLSKHLNNEMRSFYMYHAFAAIAQSSKFSCSALKRFFTRQYKEELKHAEGVIEYMNQRDFEIKYEKIELSVNLEELSCPMMLFKLCLENEEKEKEDILSLYKIADENGDVATCLFLDPYVKEQYKSIKEIKDWLATAERCNKSLACCMLEGKLNALEDKKASKKN</sequence>
<dbReference type="VEuPathDB" id="MicrosporidiaDB:EDEG_03203"/>
<proteinExistence type="inferred from homology"/>
<keyword evidence="2 6" id="KW-0409">Iron storage</keyword>
<comment type="function">
    <text evidence="6">Stores iron in a soluble, non-toxic, readily available form. Important for iron homeostasis. Iron is taken up in the ferrous form and deposited as ferric hydroxides after oxidation.</text>
</comment>
<dbReference type="InterPro" id="IPR009078">
    <property type="entry name" value="Ferritin-like_SF"/>
</dbReference>
<dbReference type="AlphaFoldDB" id="J9D3E2"/>
<dbReference type="EMBL" id="AFBI03000075">
    <property type="protein sequence ID" value="EJW02366.1"/>
    <property type="molecule type" value="Genomic_DNA"/>
</dbReference>
<evidence type="ECO:0000256" key="1">
    <source>
        <dbReference type="ARBA" id="ARBA00007513"/>
    </source>
</evidence>
<feature type="binding site" evidence="5">
    <location>
        <position position="134"/>
    </location>
    <ligand>
        <name>Fe cation</name>
        <dbReference type="ChEBI" id="CHEBI:24875"/>
        <label>1</label>
    </ligand>
</feature>
<dbReference type="PANTHER" id="PTHR11431">
    <property type="entry name" value="FERRITIN"/>
    <property type="match status" value="1"/>
</dbReference>
<evidence type="ECO:0000313" key="9">
    <source>
        <dbReference type="Proteomes" id="UP000003163"/>
    </source>
</evidence>
<dbReference type="Pfam" id="PF00210">
    <property type="entry name" value="Ferritin"/>
    <property type="match status" value="1"/>
</dbReference>
<dbReference type="GO" id="GO:0004322">
    <property type="term" value="F:ferroxidase activity"/>
    <property type="evidence" value="ECO:0007669"/>
    <property type="project" value="UniProtKB-EC"/>
</dbReference>
<feature type="binding site" evidence="5">
    <location>
        <position position="101"/>
    </location>
    <ligand>
        <name>Fe cation</name>
        <dbReference type="ChEBI" id="CHEBI:24875"/>
        <label>1</label>
    </ligand>
</feature>
<dbReference type="InterPro" id="IPR009040">
    <property type="entry name" value="Ferritin-like_diiron"/>
</dbReference>
<dbReference type="GO" id="GO:0005737">
    <property type="term" value="C:cytoplasm"/>
    <property type="evidence" value="ECO:0007669"/>
    <property type="project" value="TreeGrafter"/>
</dbReference>
<keyword evidence="3 5" id="KW-0479">Metal-binding</keyword>
<feature type="binding site" evidence="5">
    <location>
        <position position="20"/>
    </location>
    <ligand>
        <name>Fe cation</name>
        <dbReference type="ChEBI" id="CHEBI:24875"/>
        <label>1</label>
    </ligand>
</feature>
<evidence type="ECO:0000256" key="4">
    <source>
        <dbReference type="ARBA" id="ARBA00023004"/>
    </source>
</evidence>
<organism evidence="8 9">
    <name type="scientific">Edhazardia aedis (strain USNM 41457)</name>
    <name type="common">Microsporidian parasite</name>
    <dbReference type="NCBI Taxonomy" id="1003232"/>
    <lineage>
        <taxon>Eukaryota</taxon>
        <taxon>Fungi</taxon>
        <taxon>Fungi incertae sedis</taxon>
        <taxon>Microsporidia</taxon>
        <taxon>Edhazardia</taxon>
    </lineage>
</organism>
<keyword evidence="9" id="KW-1185">Reference proteome</keyword>
<reference evidence="8 9" key="1">
    <citation type="submission" date="2011-08" db="EMBL/GenBank/DDBJ databases">
        <authorList>
            <person name="Liu Z.J."/>
            <person name="Shi F.L."/>
            <person name="Lu J.Q."/>
            <person name="Li M."/>
            <person name="Wang Z.L."/>
        </authorList>
    </citation>
    <scope>NUCLEOTIDE SEQUENCE [LARGE SCALE GENOMIC DNA]</scope>
    <source>
        <strain evidence="8 9">USNM 41457</strain>
    </source>
</reference>
<dbReference type="EC" id="1.16.3.1" evidence="6"/>
<keyword evidence="4 5" id="KW-0408">Iron</keyword>
<comment type="caution">
    <text evidence="8">The sequence shown here is derived from an EMBL/GenBank/DDBJ whole genome shotgun (WGS) entry which is preliminary data.</text>
</comment>
<dbReference type="Proteomes" id="UP000003163">
    <property type="component" value="Unassembled WGS sequence"/>
</dbReference>
<dbReference type="PANTHER" id="PTHR11431:SF75">
    <property type="entry name" value="FERRITIN"/>
    <property type="match status" value="1"/>
</dbReference>
<dbReference type="InParanoid" id="J9D3E2"/>
<feature type="binding site" evidence="5">
    <location>
        <position position="55"/>
    </location>
    <ligand>
        <name>Fe cation</name>
        <dbReference type="ChEBI" id="CHEBI:24875"/>
        <label>1</label>
    </ligand>
</feature>
<dbReference type="GO" id="GO:0006826">
    <property type="term" value="P:iron ion transport"/>
    <property type="evidence" value="ECO:0007669"/>
    <property type="project" value="InterPro"/>
</dbReference>
<dbReference type="InterPro" id="IPR001519">
    <property type="entry name" value="Ferritin"/>
</dbReference>
<evidence type="ECO:0000256" key="5">
    <source>
        <dbReference type="PIRSR" id="PIRSR601519-1"/>
    </source>
</evidence>